<comment type="caution">
    <text evidence="1">The sequence shown here is derived from an EMBL/GenBank/DDBJ whole genome shotgun (WGS) entry which is preliminary data.</text>
</comment>
<dbReference type="AlphaFoldDB" id="A0A939T236"/>
<protein>
    <submittedName>
        <fullName evidence="1">SgcJ/EcaC family oxidoreductase</fullName>
    </submittedName>
</protein>
<reference evidence="1" key="1">
    <citation type="submission" date="2021-03" db="EMBL/GenBank/DDBJ databases">
        <authorList>
            <person name="Kanchanasin P."/>
            <person name="Saeng-In P."/>
            <person name="Phongsopitanun W."/>
            <person name="Yuki M."/>
            <person name="Kudo T."/>
            <person name="Ohkuma M."/>
            <person name="Tanasupawat S."/>
        </authorList>
    </citation>
    <scope>NUCLEOTIDE SEQUENCE</scope>
    <source>
        <strain evidence="1">GKU 128</strain>
    </source>
</reference>
<gene>
    <name evidence="1" type="ORF">J4573_02080</name>
</gene>
<dbReference type="SUPFAM" id="SSF54427">
    <property type="entry name" value="NTF2-like"/>
    <property type="match status" value="1"/>
</dbReference>
<keyword evidence="2" id="KW-1185">Reference proteome</keyword>
<evidence type="ECO:0000313" key="1">
    <source>
        <dbReference type="EMBL" id="MBO2445868.1"/>
    </source>
</evidence>
<dbReference type="RefSeq" id="WP_208253816.1">
    <property type="nucleotide sequence ID" value="NZ_JAGEOJ010000001.1"/>
</dbReference>
<proteinExistence type="predicted"/>
<dbReference type="InterPro" id="IPR032710">
    <property type="entry name" value="NTF2-like_dom_sf"/>
</dbReference>
<organism evidence="1 2">
    <name type="scientific">Actinomadura barringtoniae</name>
    <dbReference type="NCBI Taxonomy" id="1427535"/>
    <lineage>
        <taxon>Bacteria</taxon>
        <taxon>Bacillati</taxon>
        <taxon>Actinomycetota</taxon>
        <taxon>Actinomycetes</taxon>
        <taxon>Streptosporangiales</taxon>
        <taxon>Thermomonosporaceae</taxon>
        <taxon>Actinomadura</taxon>
    </lineage>
</organism>
<dbReference type="InterPro" id="IPR011944">
    <property type="entry name" value="Steroid_delta5-4_isomerase"/>
</dbReference>
<dbReference type="EMBL" id="JAGEOJ010000001">
    <property type="protein sequence ID" value="MBO2445868.1"/>
    <property type="molecule type" value="Genomic_DNA"/>
</dbReference>
<accession>A0A939T236</accession>
<name>A0A939T236_9ACTN</name>
<dbReference type="NCBIfam" id="TIGR02246">
    <property type="entry name" value="SgcJ/EcaC family oxidoreductase"/>
    <property type="match status" value="1"/>
</dbReference>
<dbReference type="Proteomes" id="UP000669179">
    <property type="component" value="Unassembled WGS sequence"/>
</dbReference>
<evidence type="ECO:0000313" key="2">
    <source>
        <dbReference type="Proteomes" id="UP000669179"/>
    </source>
</evidence>
<dbReference type="Gene3D" id="3.10.450.50">
    <property type="match status" value="1"/>
</dbReference>
<sequence length="113" mass="12667">MLNPFLDEEKSSEQLGAAHQELFDSFLKGTRLTVEVIDIRRYGTDVAVVVTRGEVSKKTPKKLGKPATYTVVREGGDRWRIAAVQKTKHKPLMEAISFKFKPATRPATRPAAR</sequence>